<reference evidence="1 2" key="1">
    <citation type="submission" date="2019-03" db="EMBL/GenBank/DDBJ databases">
        <title>Genomic Encyclopedia of Type Strains, Phase IV (KMG-IV): sequencing the most valuable type-strain genomes for metagenomic binning, comparative biology and taxonomic classification.</title>
        <authorList>
            <person name="Goeker M."/>
        </authorList>
    </citation>
    <scope>NUCLEOTIDE SEQUENCE [LARGE SCALE GENOMIC DNA]</scope>
    <source>
        <strain evidence="1 2">DSM 16380</strain>
    </source>
</reference>
<protein>
    <submittedName>
        <fullName evidence="1">Uncharacterized protein</fullName>
    </submittedName>
</protein>
<organism evidence="1 2">
    <name type="scientific">Nicoletella semolina</name>
    <dbReference type="NCBI Taxonomy" id="271160"/>
    <lineage>
        <taxon>Bacteria</taxon>
        <taxon>Pseudomonadati</taxon>
        <taxon>Pseudomonadota</taxon>
        <taxon>Gammaproteobacteria</taxon>
        <taxon>Pasteurellales</taxon>
        <taxon>Pasteurellaceae</taxon>
        <taxon>Nicoletella</taxon>
    </lineage>
</organism>
<dbReference type="RefSeq" id="WP_132500658.1">
    <property type="nucleotide sequence ID" value="NZ_LVXA01000001.1"/>
</dbReference>
<gene>
    <name evidence="1" type="ORF">EV693_10273</name>
</gene>
<comment type="caution">
    <text evidence="1">The sequence shown here is derived from an EMBL/GenBank/DDBJ whole genome shotgun (WGS) entry which is preliminary data.</text>
</comment>
<sequence>MNKIVFLDEFHLVNKSRHFRIAWLETEIQKIKTGVTRASSQKILNDILSQYETELSDLTNSSIKETPFR</sequence>
<keyword evidence="2" id="KW-1185">Reference proteome</keyword>
<dbReference type="Proteomes" id="UP000295537">
    <property type="component" value="Unassembled WGS sequence"/>
</dbReference>
<accession>A0A4R2NBH6</accession>
<evidence type="ECO:0000313" key="2">
    <source>
        <dbReference type="Proteomes" id="UP000295537"/>
    </source>
</evidence>
<name>A0A4R2NBH6_9PAST</name>
<proteinExistence type="predicted"/>
<dbReference type="EMBL" id="SLXJ01000002">
    <property type="protein sequence ID" value="TCP18394.1"/>
    <property type="molecule type" value="Genomic_DNA"/>
</dbReference>
<evidence type="ECO:0000313" key="1">
    <source>
        <dbReference type="EMBL" id="TCP18394.1"/>
    </source>
</evidence>
<dbReference type="AlphaFoldDB" id="A0A4R2NBH6"/>